<dbReference type="EMBL" id="JBBWWR010000020">
    <property type="protein sequence ID" value="KAK8939942.1"/>
    <property type="molecule type" value="Genomic_DNA"/>
</dbReference>
<reference evidence="1 2" key="1">
    <citation type="journal article" date="2022" name="Nat. Plants">
        <title>Genomes of leafy and leafless Platanthera orchids illuminate the evolution of mycoheterotrophy.</title>
        <authorList>
            <person name="Li M.H."/>
            <person name="Liu K.W."/>
            <person name="Li Z."/>
            <person name="Lu H.C."/>
            <person name="Ye Q.L."/>
            <person name="Zhang D."/>
            <person name="Wang J.Y."/>
            <person name="Li Y.F."/>
            <person name="Zhong Z.M."/>
            <person name="Liu X."/>
            <person name="Yu X."/>
            <person name="Liu D.K."/>
            <person name="Tu X.D."/>
            <person name="Liu B."/>
            <person name="Hao Y."/>
            <person name="Liao X.Y."/>
            <person name="Jiang Y.T."/>
            <person name="Sun W.H."/>
            <person name="Chen J."/>
            <person name="Chen Y.Q."/>
            <person name="Ai Y."/>
            <person name="Zhai J.W."/>
            <person name="Wu S.S."/>
            <person name="Zhou Z."/>
            <person name="Hsiao Y.Y."/>
            <person name="Wu W.L."/>
            <person name="Chen Y.Y."/>
            <person name="Lin Y.F."/>
            <person name="Hsu J.L."/>
            <person name="Li C.Y."/>
            <person name="Wang Z.W."/>
            <person name="Zhao X."/>
            <person name="Zhong W.Y."/>
            <person name="Ma X.K."/>
            <person name="Ma L."/>
            <person name="Huang J."/>
            <person name="Chen G.Z."/>
            <person name="Huang M.Z."/>
            <person name="Huang L."/>
            <person name="Peng D.H."/>
            <person name="Luo Y.B."/>
            <person name="Zou S.Q."/>
            <person name="Chen S.P."/>
            <person name="Lan S."/>
            <person name="Tsai W.C."/>
            <person name="Van de Peer Y."/>
            <person name="Liu Z.J."/>
        </authorList>
    </citation>
    <scope>NUCLEOTIDE SEQUENCE [LARGE SCALE GENOMIC DNA]</scope>
    <source>
        <strain evidence="1">Lor288</strain>
    </source>
</reference>
<proteinExistence type="predicted"/>
<name>A0ABR2LHM4_9ASPA</name>
<gene>
    <name evidence="1" type="ORF">KSP40_PGU019570</name>
</gene>
<organism evidence="1 2">
    <name type="scientific">Platanthera guangdongensis</name>
    <dbReference type="NCBI Taxonomy" id="2320717"/>
    <lineage>
        <taxon>Eukaryota</taxon>
        <taxon>Viridiplantae</taxon>
        <taxon>Streptophyta</taxon>
        <taxon>Embryophyta</taxon>
        <taxon>Tracheophyta</taxon>
        <taxon>Spermatophyta</taxon>
        <taxon>Magnoliopsida</taxon>
        <taxon>Liliopsida</taxon>
        <taxon>Asparagales</taxon>
        <taxon>Orchidaceae</taxon>
        <taxon>Orchidoideae</taxon>
        <taxon>Orchideae</taxon>
        <taxon>Orchidinae</taxon>
        <taxon>Platanthera</taxon>
    </lineage>
</organism>
<dbReference type="Proteomes" id="UP001412067">
    <property type="component" value="Unassembled WGS sequence"/>
</dbReference>
<keyword evidence="2" id="KW-1185">Reference proteome</keyword>
<evidence type="ECO:0000313" key="1">
    <source>
        <dbReference type="EMBL" id="KAK8939942.1"/>
    </source>
</evidence>
<protein>
    <submittedName>
        <fullName evidence="1">Uncharacterized protein</fullName>
    </submittedName>
</protein>
<accession>A0ABR2LHM4</accession>
<sequence>MSPTLQACNSSFSVDDGPRPAADMILPEICYGPGLARLREELKKVKMNSFNPSNSKCLKEASKLMHDFSNDIIAELQLRGMLKDEFTDVTYATMFPDVMKTELRTSNVRRRRSRLQDEPEMNIGVAESRLLEIRRRKESTIAGANQLDWRKSMLPNRQSTSICGLEPATTIRENNGIERMRRAGSEMGGETFDEIE</sequence>
<comment type="caution">
    <text evidence="1">The sequence shown here is derived from an EMBL/GenBank/DDBJ whole genome shotgun (WGS) entry which is preliminary data.</text>
</comment>
<evidence type="ECO:0000313" key="2">
    <source>
        <dbReference type="Proteomes" id="UP001412067"/>
    </source>
</evidence>